<evidence type="ECO:0000256" key="3">
    <source>
        <dbReference type="SAM" id="MobiDB-lite"/>
    </source>
</evidence>
<dbReference type="EMBL" id="CM029051">
    <property type="protein sequence ID" value="KAG2561253.1"/>
    <property type="molecule type" value="Genomic_DNA"/>
</dbReference>
<dbReference type="Gene3D" id="2.30.39.10">
    <property type="entry name" value="Alpha-1-antitrypsin, domain 1"/>
    <property type="match status" value="1"/>
</dbReference>
<dbReference type="InterPro" id="IPR042185">
    <property type="entry name" value="Serpin_sf_2"/>
</dbReference>
<feature type="region of interest" description="Disordered" evidence="3">
    <location>
        <begin position="212"/>
        <end position="261"/>
    </location>
</feature>
<dbReference type="InterPro" id="IPR042178">
    <property type="entry name" value="Serpin_sf_1"/>
</dbReference>
<reference evidence="5" key="1">
    <citation type="submission" date="2020-05" db="EMBL/GenBank/DDBJ databases">
        <title>WGS assembly of Panicum virgatum.</title>
        <authorList>
            <person name="Lovell J.T."/>
            <person name="Jenkins J."/>
            <person name="Shu S."/>
            <person name="Juenger T.E."/>
            <person name="Schmutz J."/>
        </authorList>
    </citation>
    <scope>NUCLEOTIDE SEQUENCE</scope>
    <source>
        <strain evidence="5">AP13</strain>
    </source>
</reference>
<gene>
    <name evidence="5" type="ORF">PVAP13_8KG125101</name>
</gene>
<evidence type="ECO:0000313" key="6">
    <source>
        <dbReference type="Proteomes" id="UP000823388"/>
    </source>
</evidence>
<organism evidence="5 6">
    <name type="scientific">Panicum virgatum</name>
    <name type="common">Blackwell switchgrass</name>
    <dbReference type="NCBI Taxonomy" id="38727"/>
    <lineage>
        <taxon>Eukaryota</taxon>
        <taxon>Viridiplantae</taxon>
        <taxon>Streptophyta</taxon>
        <taxon>Embryophyta</taxon>
        <taxon>Tracheophyta</taxon>
        <taxon>Spermatophyta</taxon>
        <taxon>Magnoliopsida</taxon>
        <taxon>Liliopsida</taxon>
        <taxon>Poales</taxon>
        <taxon>Poaceae</taxon>
        <taxon>PACMAD clade</taxon>
        <taxon>Panicoideae</taxon>
        <taxon>Panicodae</taxon>
        <taxon>Paniceae</taxon>
        <taxon>Panicinae</taxon>
        <taxon>Panicum</taxon>
        <taxon>Panicum sect. Hiantes</taxon>
    </lineage>
</organism>
<evidence type="ECO:0000313" key="5">
    <source>
        <dbReference type="EMBL" id="KAG2561253.1"/>
    </source>
</evidence>
<evidence type="ECO:0000256" key="2">
    <source>
        <dbReference type="RuleBase" id="RU000411"/>
    </source>
</evidence>
<evidence type="ECO:0000256" key="1">
    <source>
        <dbReference type="ARBA" id="ARBA00009500"/>
    </source>
</evidence>
<feature type="domain" description="Serpin" evidence="4">
    <location>
        <begin position="20"/>
        <end position="467"/>
    </location>
</feature>
<dbReference type="GO" id="GO:0005615">
    <property type="term" value="C:extracellular space"/>
    <property type="evidence" value="ECO:0007669"/>
    <property type="project" value="InterPro"/>
</dbReference>
<dbReference type="PANTHER" id="PTHR11461">
    <property type="entry name" value="SERINE PROTEASE INHIBITOR, SERPIN"/>
    <property type="match status" value="1"/>
</dbReference>
<name>A0A8T0PH66_PANVG</name>
<dbReference type="GO" id="GO:0004867">
    <property type="term" value="F:serine-type endopeptidase inhibitor activity"/>
    <property type="evidence" value="ECO:0007669"/>
    <property type="project" value="InterPro"/>
</dbReference>
<dbReference type="PANTHER" id="PTHR11461:SF379">
    <property type="entry name" value="SERPIN DOMAIN-CONTAINING PROTEIN"/>
    <property type="match status" value="1"/>
</dbReference>
<accession>A0A8T0PH66</accession>
<dbReference type="SUPFAM" id="SSF56574">
    <property type="entry name" value="Serpins"/>
    <property type="match status" value="2"/>
</dbReference>
<proteinExistence type="inferred from homology"/>
<protein>
    <recommendedName>
        <fullName evidence="4">Serpin domain-containing protein</fullName>
    </recommendedName>
</protein>
<dbReference type="AlphaFoldDB" id="A0A8T0PH66"/>
<dbReference type="InterPro" id="IPR000215">
    <property type="entry name" value="Serpin_fam"/>
</dbReference>
<keyword evidence="6" id="KW-1185">Reference proteome</keyword>
<dbReference type="InterPro" id="IPR036186">
    <property type="entry name" value="Serpin_sf"/>
</dbReference>
<dbReference type="Gene3D" id="3.30.497.10">
    <property type="entry name" value="Antithrombin, subunit I, domain 2"/>
    <property type="match status" value="2"/>
</dbReference>
<evidence type="ECO:0000259" key="4">
    <source>
        <dbReference type="SMART" id="SM00093"/>
    </source>
</evidence>
<dbReference type="SMART" id="SM00093">
    <property type="entry name" value="SERPIN"/>
    <property type="match status" value="1"/>
</dbReference>
<comment type="similarity">
    <text evidence="1 2">Belongs to the serpin family.</text>
</comment>
<dbReference type="Proteomes" id="UP000823388">
    <property type="component" value="Chromosome 8K"/>
</dbReference>
<comment type="caution">
    <text evidence="5">The sequence shown here is derived from an EMBL/GenBank/DDBJ whole genome shotgun (WGS) entry which is preliminary data.</text>
</comment>
<dbReference type="InterPro" id="IPR023796">
    <property type="entry name" value="Serpin_dom"/>
</dbReference>
<sequence length="469" mass="50474">MACKRRRTKSNSAGLTALSLCLTKRLAPVAAGGDANLAFSPASIYAALALLAAGARGGTLQEILHALGGESHDDLAAFARRVAERALADRSRSPPGGGPTVAFACGAWYDAAWAPGPEFRDAAAAADKAEARAVDFSNEPEKAVSEINGCVAAATNNHINSILDSSSANALTSLVVASAIYFKGKWEVPFTKTHTRVDKFYRLDGSAADVLKLPYRSPSAPPPPPPRRKRASQNKAGNEPPPLLPRRKRASQNKAAGNEPDKAADELLRYSMCIFLPDERDGLAGLVAKIASGPGFWHYRLPVERVPVGDFRLPKFKLSASGSPILTRYYTKKIKAHKLQYEMRKLKGRDERKRTLDTRIYLVVRFATKAPLRPPGEADLSGMAKSDGDEAGTPLHVADVRHKVVLEVNEDGAMAVVATSSYMLRGASAVMADQPETVDFVADNLFVFFVIEEVSRAILFVGRVLDPSV</sequence>
<dbReference type="Pfam" id="PF00079">
    <property type="entry name" value="Serpin"/>
    <property type="match status" value="2"/>
</dbReference>